<accession>K9URC9</accession>
<organism evidence="1 2">
    <name type="scientific">Chamaesiphon minutus (strain ATCC 27169 / PCC 6605)</name>
    <dbReference type="NCBI Taxonomy" id="1173020"/>
    <lineage>
        <taxon>Bacteria</taxon>
        <taxon>Bacillati</taxon>
        <taxon>Cyanobacteriota</taxon>
        <taxon>Cyanophyceae</taxon>
        <taxon>Gomontiellales</taxon>
        <taxon>Chamaesiphonaceae</taxon>
        <taxon>Chamaesiphon</taxon>
    </lineage>
</organism>
<dbReference type="HOGENOM" id="CLU_2631736_0_0_3"/>
<keyword evidence="2" id="KW-1185">Reference proteome</keyword>
<keyword evidence="1" id="KW-0614">Plasmid</keyword>
<protein>
    <submittedName>
        <fullName evidence="1">Uncharacterized protein</fullName>
    </submittedName>
</protein>
<sequence precursor="true">MIETSPALDVVLKIKSSASLALYARAITGDLVEPAHLRSQKVEVEQDFDKPAQEFNITADSSTDTLRASQLIKDSQL</sequence>
<dbReference type="RefSeq" id="WP_015328906.1">
    <property type="nucleotide sequence ID" value="NC_020053.1"/>
</dbReference>
<evidence type="ECO:0000313" key="1">
    <source>
        <dbReference type="EMBL" id="AFY97021.1"/>
    </source>
</evidence>
<dbReference type="EMBL" id="CP003601">
    <property type="protein sequence ID" value="AFY97021.1"/>
    <property type="molecule type" value="Genomic_DNA"/>
</dbReference>
<reference evidence="1 2" key="1">
    <citation type="submission" date="2012-05" db="EMBL/GenBank/DDBJ databases">
        <title>Noncontiguous Finished plasmid 1 of genome of Chamaesiphon sp. PCC 6605.</title>
        <authorList>
            <consortium name="US DOE Joint Genome Institute"/>
            <person name="Gugger M."/>
            <person name="Coursin T."/>
            <person name="Rippka R."/>
            <person name="Tandeau De Marsac N."/>
            <person name="Huntemann M."/>
            <person name="Wei C.-L."/>
            <person name="Han J."/>
            <person name="Detter J.C."/>
            <person name="Han C."/>
            <person name="Tapia R."/>
            <person name="Chen A."/>
            <person name="Kyrpides N."/>
            <person name="Mavromatis K."/>
            <person name="Markowitz V."/>
            <person name="Szeto E."/>
            <person name="Ivanova N."/>
            <person name="Pagani I."/>
            <person name="Pati A."/>
            <person name="Goodwin L."/>
            <person name="Nordberg H.P."/>
            <person name="Cantor M.N."/>
            <person name="Hua S.X."/>
            <person name="Woyke T."/>
            <person name="Kerfeld C.A."/>
        </authorList>
    </citation>
    <scope>NUCLEOTIDE SEQUENCE [LARGE SCALE GENOMIC DNA]</scope>
    <source>
        <strain evidence="2">ATCC 27169 / PCC 6605</strain>
        <plasmid evidence="2">Plasmid pCHA6605.01</plasmid>
    </source>
</reference>
<dbReference type="AlphaFoldDB" id="K9URC9"/>
<gene>
    <name evidence="1" type="ORF">Cha6605_6191</name>
</gene>
<name>K9URC9_CHAP6</name>
<proteinExistence type="predicted"/>
<dbReference type="Proteomes" id="UP000010366">
    <property type="component" value="Plasmid pCHA6605.01"/>
</dbReference>
<geneLocation type="plasmid" evidence="1 2">
    <name>pCHA6605.01</name>
</geneLocation>
<evidence type="ECO:0000313" key="2">
    <source>
        <dbReference type="Proteomes" id="UP000010366"/>
    </source>
</evidence>
<dbReference type="KEGG" id="cmp:Cha6605_6191"/>